<reference evidence="7 8" key="1">
    <citation type="submission" date="2020-02" db="EMBL/GenBank/DDBJ databases">
        <title>Characterization of phylogenetic diversity of novel bifidobacterial species isolated in Czech ZOOs.</title>
        <authorList>
            <person name="Lugli G.A."/>
            <person name="Vera N.B."/>
            <person name="Ventura M."/>
        </authorList>
    </citation>
    <scope>NUCLEOTIDE SEQUENCE [LARGE SCALE GENOMIC DNA]</scope>
    <source>
        <strain evidence="7 8">DSM 109957</strain>
    </source>
</reference>
<dbReference type="PANTHER" id="PTHR34857">
    <property type="entry name" value="SLL0384 PROTEIN"/>
    <property type="match status" value="1"/>
</dbReference>
<keyword evidence="8" id="KW-1185">Reference proteome</keyword>
<evidence type="ECO:0000313" key="7">
    <source>
        <dbReference type="EMBL" id="NMM93590.1"/>
    </source>
</evidence>
<evidence type="ECO:0000256" key="1">
    <source>
        <dbReference type="ARBA" id="ARBA00004141"/>
    </source>
</evidence>
<dbReference type="Proteomes" id="UP000532194">
    <property type="component" value="Unassembled WGS sequence"/>
</dbReference>
<feature type="transmembrane region" description="Helical" evidence="6">
    <location>
        <begin position="117"/>
        <end position="134"/>
    </location>
</feature>
<dbReference type="CDD" id="cd16914">
    <property type="entry name" value="EcfT"/>
    <property type="match status" value="1"/>
</dbReference>
<dbReference type="PANTHER" id="PTHR34857:SF2">
    <property type="entry name" value="SLL0384 PROTEIN"/>
    <property type="match status" value="1"/>
</dbReference>
<accession>A0A7Y0ENL8</accession>
<dbReference type="InterPro" id="IPR003339">
    <property type="entry name" value="ABC/ECF_trnsptr_transmembrane"/>
</dbReference>
<evidence type="ECO:0000256" key="4">
    <source>
        <dbReference type="ARBA" id="ARBA00022989"/>
    </source>
</evidence>
<keyword evidence="3 6" id="KW-0812">Transmembrane</keyword>
<name>A0A7Y0ENL8_9BIFI</name>
<comment type="subcellular location">
    <subcellularLocation>
        <location evidence="1">Membrane</location>
        <topology evidence="1">Multi-pass membrane protein</topology>
    </subcellularLocation>
</comment>
<sequence length="312" mass="33262">MNGMVHNAKVDNTMAQHKAGAVAGDKVNDEANAATNNVTDVVLVSAQNGRIDPVKPASPSWFIARINPVSRFIGALLLCIPMFFSLDVVSASVALGIEFALLWIAGLAPWTVCRRTWPVWIAAAGSFVSVSLYGRTGGDIFFQLGVITISESSVYFALATALRVGAIAVPGVIMALGLDPTDLADGLVEILHLSPRFVYGGLAGLRMFTLLQDDWRALGMSRRSRGLGDGNAIARAFSQSFGLLVLSIRRATKLATAMEARGFGSAAPRSQARISRLHAIDWLFYAICLSIPLIAMAVAIATGNWHFAFQGV</sequence>
<dbReference type="Pfam" id="PF02361">
    <property type="entry name" value="CbiQ"/>
    <property type="match status" value="1"/>
</dbReference>
<feature type="transmembrane region" description="Helical" evidence="6">
    <location>
        <begin position="72"/>
        <end position="105"/>
    </location>
</feature>
<keyword evidence="5 6" id="KW-0472">Membrane</keyword>
<organism evidence="7 8">
    <name type="scientific">Bifidobacterium oedipodis</name>
    <dbReference type="NCBI Taxonomy" id="2675322"/>
    <lineage>
        <taxon>Bacteria</taxon>
        <taxon>Bacillati</taxon>
        <taxon>Actinomycetota</taxon>
        <taxon>Actinomycetes</taxon>
        <taxon>Bifidobacteriales</taxon>
        <taxon>Bifidobacteriaceae</taxon>
        <taxon>Bifidobacterium</taxon>
    </lineage>
</organism>
<evidence type="ECO:0000256" key="3">
    <source>
        <dbReference type="ARBA" id="ARBA00022692"/>
    </source>
</evidence>
<evidence type="ECO:0000256" key="5">
    <source>
        <dbReference type="ARBA" id="ARBA00023136"/>
    </source>
</evidence>
<dbReference type="AlphaFoldDB" id="A0A7Y0ENL8"/>
<protein>
    <submittedName>
        <fullName evidence="7">Cobalt ABC transporter permease</fullName>
    </submittedName>
</protein>
<evidence type="ECO:0000256" key="2">
    <source>
        <dbReference type="ARBA" id="ARBA00022475"/>
    </source>
</evidence>
<feature type="transmembrane region" description="Helical" evidence="6">
    <location>
        <begin position="282"/>
        <end position="307"/>
    </location>
</feature>
<proteinExistence type="predicted"/>
<gene>
    <name evidence="7" type="ORF">G1C95_0775</name>
</gene>
<dbReference type="EMBL" id="JAAIII010000002">
    <property type="protein sequence ID" value="NMM93590.1"/>
    <property type="molecule type" value="Genomic_DNA"/>
</dbReference>
<dbReference type="InterPro" id="IPR051611">
    <property type="entry name" value="ECF_transporter_component"/>
</dbReference>
<feature type="transmembrane region" description="Helical" evidence="6">
    <location>
        <begin position="154"/>
        <end position="177"/>
    </location>
</feature>
<comment type="caution">
    <text evidence="7">The sequence shown here is derived from an EMBL/GenBank/DDBJ whole genome shotgun (WGS) entry which is preliminary data.</text>
</comment>
<keyword evidence="4 6" id="KW-1133">Transmembrane helix</keyword>
<evidence type="ECO:0000313" key="8">
    <source>
        <dbReference type="Proteomes" id="UP000532194"/>
    </source>
</evidence>
<evidence type="ECO:0000256" key="6">
    <source>
        <dbReference type="SAM" id="Phobius"/>
    </source>
</evidence>
<keyword evidence="2" id="KW-1003">Cell membrane</keyword>
<dbReference type="GO" id="GO:0005886">
    <property type="term" value="C:plasma membrane"/>
    <property type="evidence" value="ECO:0007669"/>
    <property type="project" value="UniProtKB-ARBA"/>
</dbReference>